<dbReference type="GeneTree" id="ENSGT00940000157036"/>
<dbReference type="GO" id="GO:0000981">
    <property type="term" value="F:DNA-binding transcription factor activity, RNA polymerase II-specific"/>
    <property type="evidence" value="ECO:0007669"/>
    <property type="project" value="TreeGrafter"/>
</dbReference>
<dbReference type="FunFam" id="4.10.280.10:FF:000001">
    <property type="entry name" value="Putative transcription factor 12"/>
    <property type="match status" value="1"/>
</dbReference>
<feature type="region of interest" description="Disordered" evidence="8">
    <location>
        <begin position="28"/>
        <end position="96"/>
    </location>
</feature>
<feature type="compositionally biased region" description="Basic and acidic residues" evidence="8">
    <location>
        <begin position="485"/>
        <end position="505"/>
    </location>
</feature>
<accession>A0A3B3SHZ1</accession>
<protein>
    <recommendedName>
        <fullName evidence="6">Transcription factor E2-alpha</fullName>
    </recommendedName>
    <alternativeName>
        <fullName evidence="7">Transcription factor 3</fullName>
    </alternativeName>
</protein>
<feature type="compositionally biased region" description="Low complexity" evidence="8">
    <location>
        <begin position="459"/>
        <end position="468"/>
    </location>
</feature>
<proteinExistence type="predicted"/>
<evidence type="ECO:0000256" key="1">
    <source>
        <dbReference type="ARBA" id="ARBA00004123"/>
    </source>
</evidence>
<keyword evidence="5" id="KW-0539">Nucleus</keyword>
<comment type="subcellular location">
    <subcellularLocation>
        <location evidence="1">Nucleus</location>
    </subcellularLocation>
</comment>
<dbReference type="SMART" id="SM00353">
    <property type="entry name" value="HLH"/>
    <property type="match status" value="1"/>
</dbReference>
<dbReference type="Ensembl" id="ENSPKIT00000011163.1">
    <property type="protein sequence ID" value="ENSPKIP00000030347.1"/>
    <property type="gene ID" value="ENSPKIG00000011233.1"/>
</dbReference>
<feature type="region of interest" description="Disordered" evidence="8">
    <location>
        <begin position="407"/>
        <end position="516"/>
    </location>
</feature>
<keyword evidence="4" id="KW-0804">Transcription</keyword>
<evidence type="ECO:0000313" key="10">
    <source>
        <dbReference type="Ensembl" id="ENSPKIP00000030347.1"/>
    </source>
</evidence>
<evidence type="ECO:0000256" key="7">
    <source>
        <dbReference type="ARBA" id="ARBA00041234"/>
    </source>
</evidence>
<feature type="region of interest" description="Disordered" evidence="8">
    <location>
        <begin position="170"/>
        <end position="193"/>
    </location>
</feature>
<dbReference type="STRING" id="1676925.ENSPKIP00000030347"/>
<dbReference type="Proteomes" id="UP000261540">
    <property type="component" value="Unplaced"/>
</dbReference>
<evidence type="ECO:0000259" key="9">
    <source>
        <dbReference type="PROSITE" id="PS50888"/>
    </source>
</evidence>
<dbReference type="OrthoDB" id="10034090at2759"/>
<organism evidence="10 11">
    <name type="scientific">Paramormyrops kingsleyae</name>
    <dbReference type="NCBI Taxonomy" id="1676925"/>
    <lineage>
        <taxon>Eukaryota</taxon>
        <taxon>Metazoa</taxon>
        <taxon>Chordata</taxon>
        <taxon>Craniata</taxon>
        <taxon>Vertebrata</taxon>
        <taxon>Euteleostomi</taxon>
        <taxon>Actinopterygii</taxon>
        <taxon>Neopterygii</taxon>
        <taxon>Teleostei</taxon>
        <taxon>Osteoglossocephala</taxon>
        <taxon>Osteoglossomorpha</taxon>
        <taxon>Osteoglossiformes</taxon>
        <taxon>Mormyridae</taxon>
        <taxon>Paramormyrops</taxon>
    </lineage>
</organism>
<dbReference type="GO" id="GO:0000785">
    <property type="term" value="C:chromatin"/>
    <property type="evidence" value="ECO:0007669"/>
    <property type="project" value="TreeGrafter"/>
</dbReference>
<dbReference type="InterPro" id="IPR051098">
    <property type="entry name" value="NeuroDiff_E-box_TFs"/>
</dbReference>
<feature type="region of interest" description="Disordered" evidence="8">
    <location>
        <begin position="610"/>
        <end position="630"/>
    </location>
</feature>
<dbReference type="PROSITE" id="PS50888">
    <property type="entry name" value="BHLH"/>
    <property type="match status" value="1"/>
</dbReference>
<dbReference type="PANTHER" id="PTHR11793:SF7">
    <property type="entry name" value="TRANSCRIPTION FACTOR E2-ALPHA"/>
    <property type="match status" value="1"/>
</dbReference>
<name>A0A3B3SHZ1_9TELE</name>
<evidence type="ECO:0000256" key="2">
    <source>
        <dbReference type="ARBA" id="ARBA00023015"/>
    </source>
</evidence>
<dbReference type="CDD" id="cd18945">
    <property type="entry name" value="bHLH_E-protein_TCF4_E2-2"/>
    <property type="match status" value="1"/>
</dbReference>
<evidence type="ECO:0000256" key="5">
    <source>
        <dbReference type="ARBA" id="ARBA00023242"/>
    </source>
</evidence>
<evidence type="ECO:0000256" key="4">
    <source>
        <dbReference type="ARBA" id="ARBA00023163"/>
    </source>
</evidence>
<dbReference type="InterPro" id="IPR036638">
    <property type="entry name" value="HLH_DNA-bd_sf"/>
</dbReference>
<evidence type="ECO:0000256" key="6">
    <source>
        <dbReference type="ARBA" id="ARBA00041064"/>
    </source>
</evidence>
<dbReference type="AlphaFoldDB" id="A0A3B3SHZ1"/>
<dbReference type="GO" id="GO:0005667">
    <property type="term" value="C:transcription regulator complex"/>
    <property type="evidence" value="ECO:0007669"/>
    <property type="project" value="TreeGrafter"/>
</dbReference>
<sequence>MNTQQSHGMAAVGTDKELSDLLDFSTTFAPPVGNGKTRPMTLGSSQFVGSVEERNSLGSWGPEDENSRSLTHGRGFGDSPHYGEQDGLPHSPFLSAGIVGKNERGHYSSFVSQPGFLSSDMVMPGPDALSVPGLKAPPYYTCPSNPRRRPLDTPIEAPVKKVRKVPAGLPSSVYASSSGEDYNRESAGYPGSKPGPVYPSSFYMQDSPDTWALPGSLGQSGFPSVLGSSPQLGQPGPFAVSPQDRMKRHPALSQQNYPLHGSEVNGSLTSGCHAGSGAYGISNLTPPVSGADGILVNRGVTGSSGDEIGKALASIYSSDPNGNTFPSSPTTPVSSPQNIAVSQWSRGSGQSSLSPGFEGGLHALNKLEDHLEEAIHVMRAHADQSDMSGLLSSQSFAGASLGLGARHPAMVGSHHDDPPSLPSGGTMLHGHRGSVPTQLNTLPELSQPDSFPNLPSGISHSSHSSSSSNIKREDKEDDENASIGDKSEDDRKESKGPRARMSHDHDDDDDDDEDLPLEVKAEREKERRVANNARERLRVRDINEAFKELGRMCQLHLSNEKPQTKLLILHQAVNVILNLEQQVRERNLNPKAACLKRREEEKVSGVIDPQMQLSGHPGLGTEGQNPVSHM</sequence>
<evidence type="ECO:0000256" key="3">
    <source>
        <dbReference type="ARBA" id="ARBA00023125"/>
    </source>
</evidence>
<keyword evidence="2" id="KW-0805">Transcription regulation</keyword>
<keyword evidence="11" id="KW-1185">Reference proteome</keyword>
<dbReference type="Pfam" id="PF00010">
    <property type="entry name" value="HLH"/>
    <property type="match status" value="1"/>
</dbReference>
<feature type="compositionally biased region" description="Acidic residues" evidence="8">
    <location>
        <begin position="506"/>
        <end position="516"/>
    </location>
</feature>
<feature type="compositionally biased region" description="Polar residues" evidence="8">
    <location>
        <begin position="435"/>
        <end position="450"/>
    </location>
</feature>
<evidence type="ECO:0000313" key="11">
    <source>
        <dbReference type="Proteomes" id="UP000261540"/>
    </source>
</evidence>
<evidence type="ECO:0000256" key="8">
    <source>
        <dbReference type="SAM" id="MobiDB-lite"/>
    </source>
</evidence>
<dbReference type="GO" id="GO:0046983">
    <property type="term" value="F:protein dimerization activity"/>
    <property type="evidence" value="ECO:0007669"/>
    <property type="project" value="InterPro"/>
</dbReference>
<dbReference type="InterPro" id="IPR011598">
    <property type="entry name" value="bHLH_dom"/>
</dbReference>
<dbReference type="GO" id="GO:0000978">
    <property type="term" value="F:RNA polymerase II cis-regulatory region sequence-specific DNA binding"/>
    <property type="evidence" value="ECO:0007669"/>
    <property type="project" value="TreeGrafter"/>
</dbReference>
<feature type="domain" description="BHLH" evidence="9">
    <location>
        <begin position="526"/>
        <end position="579"/>
    </location>
</feature>
<reference evidence="10" key="1">
    <citation type="submission" date="2025-08" db="UniProtKB">
        <authorList>
            <consortium name="Ensembl"/>
        </authorList>
    </citation>
    <scope>IDENTIFICATION</scope>
</reference>
<dbReference type="PANTHER" id="PTHR11793">
    <property type="entry name" value="BASIC HELIX-LOOP-HELIX TRANSCRIPTION FACTOR"/>
    <property type="match status" value="1"/>
</dbReference>
<reference evidence="10" key="2">
    <citation type="submission" date="2025-09" db="UniProtKB">
        <authorList>
            <consortium name="Ensembl"/>
        </authorList>
    </citation>
    <scope>IDENTIFICATION</scope>
</reference>
<dbReference type="GO" id="GO:0005634">
    <property type="term" value="C:nucleus"/>
    <property type="evidence" value="ECO:0007669"/>
    <property type="project" value="UniProtKB-SubCell"/>
</dbReference>
<dbReference type="Gene3D" id="4.10.280.10">
    <property type="entry name" value="Helix-loop-helix DNA-binding domain"/>
    <property type="match status" value="1"/>
</dbReference>
<keyword evidence="3" id="KW-0238">DNA-binding</keyword>
<dbReference type="SUPFAM" id="SSF47459">
    <property type="entry name" value="HLH, helix-loop-helix DNA-binding domain"/>
    <property type="match status" value="1"/>
</dbReference>